<dbReference type="SUPFAM" id="SSF103473">
    <property type="entry name" value="MFS general substrate transporter"/>
    <property type="match status" value="1"/>
</dbReference>
<dbReference type="Proteomes" id="UP000824211">
    <property type="component" value="Unassembled WGS sequence"/>
</dbReference>
<keyword evidence="2" id="KW-0813">Transport</keyword>
<dbReference type="InterPro" id="IPR024671">
    <property type="entry name" value="Atg22-like"/>
</dbReference>
<comment type="caution">
    <text evidence="7">The sequence shown here is derived from an EMBL/GenBank/DDBJ whole genome shotgun (WGS) entry which is preliminary data.</text>
</comment>
<reference evidence="7" key="1">
    <citation type="journal article" date="2021" name="PeerJ">
        <title>Extensive microbial diversity within the chicken gut microbiome revealed by metagenomics and culture.</title>
        <authorList>
            <person name="Gilroy R."/>
            <person name="Ravi A."/>
            <person name="Getino M."/>
            <person name="Pursley I."/>
            <person name="Horton D.L."/>
            <person name="Alikhan N.F."/>
            <person name="Baker D."/>
            <person name="Gharbi K."/>
            <person name="Hall N."/>
            <person name="Watson M."/>
            <person name="Adriaenssens E.M."/>
            <person name="Foster-Nyarko E."/>
            <person name="Jarju S."/>
            <person name="Secka A."/>
            <person name="Antonio M."/>
            <person name="Oren A."/>
            <person name="Chaudhuri R.R."/>
            <person name="La Ragione R."/>
            <person name="Hildebrand F."/>
            <person name="Pallen M.J."/>
        </authorList>
    </citation>
    <scope>NUCLEOTIDE SEQUENCE</scope>
    <source>
        <strain evidence="7">ChiHjej9B8-13557</strain>
    </source>
</reference>
<accession>A0A9D2S6I8</accession>
<feature type="transmembrane region" description="Helical" evidence="6">
    <location>
        <begin position="244"/>
        <end position="262"/>
    </location>
</feature>
<evidence type="ECO:0000256" key="4">
    <source>
        <dbReference type="ARBA" id="ARBA00022989"/>
    </source>
</evidence>
<proteinExistence type="predicted"/>
<name>A0A9D2S6I8_9FIRM</name>
<comment type="subcellular location">
    <subcellularLocation>
        <location evidence="1">Endomembrane system</location>
        <topology evidence="1">Multi-pass membrane protein</topology>
    </subcellularLocation>
</comment>
<evidence type="ECO:0000313" key="7">
    <source>
        <dbReference type="EMBL" id="HJB58482.1"/>
    </source>
</evidence>
<feature type="transmembrane region" description="Helical" evidence="6">
    <location>
        <begin position="309"/>
        <end position="327"/>
    </location>
</feature>
<dbReference type="AlphaFoldDB" id="A0A9D2S6I8"/>
<feature type="transmembrane region" description="Helical" evidence="6">
    <location>
        <begin position="94"/>
        <end position="111"/>
    </location>
</feature>
<feature type="transmembrane region" description="Helical" evidence="6">
    <location>
        <begin position="184"/>
        <end position="208"/>
    </location>
</feature>
<feature type="transmembrane region" description="Helical" evidence="6">
    <location>
        <begin position="117"/>
        <end position="136"/>
    </location>
</feature>
<dbReference type="Gene3D" id="1.20.1250.20">
    <property type="entry name" value="MFS general substrate transporter like domains"/>
    <property type="match status" value="1"/>
</dbReference>
<evidence type="ECO:0000256" key="3">
    <source>
        <dbReference type="ARBA" id="ARBA00022692"/>
    </source>
</evidence>
<dbReference type="PANTHER" id="PTHR23519:SF1">
    <property type="entry name" value="AUTOPHAGY-RELATED PROTEIN 22"/>
    <property type="match status" value="1"/>
</dbReference>
<gene>
    <name evidence="7" type="ORF">H9771_02285</name>
</gene>
<feature type="transmembrane region" description="Helical" evidence="6">
    <location>
        <begin position="24"/>
        <end position="45"/>
    </location>
</feature>
<organism evidence="7 8">
    <name type="scientific">Candidatus Faecalibacterium faecipullorum</name>
    <dbReference type="NCBI Taxonomy" id="2838578"/>
    <lineage>
        <taxon>Bacteria</taxon>
        <taxon>Bacillati</taxon>
        <taxon>Bacillota</taxon>
        <taxon>Clostridia</taxon>
        <taxon>Eubacteriales</taxon>
        <taxon>Oscillospiraceae</taxon>
        <taxon>Faecalibacterium</taxon>
    </lineage>
</organism>
<feature type="transmembrane region" description="Helical" evidence="6">
    <location>
        <begin position="395"/>
        <end position="414"/>
    </location>
</feature>
<dbReference type="Pfam" id="PF11700">
    <property type="entry name" value="ATG22"/>
    <property type="match status" value="1"/>
</dbReference>
<dbReference type="EMBL" id="DWXX01000041">
    <property type="protein sequence ID" value="HJB58482.1"/>
    <property type="molecule type" value="Genomic_DNA"/>
</dbReference>
<keyword evidence="5 6" id="KW-0472">Membrane</keyword>
<protein>
    <submittedName>
        <fullName evidence="7">MFS transporter</fullName>
    </submittedName>
</protein>
<feature type="transmembrane region" description="Helical" evidence="6">
    <location>
        <begin position="65"/>
        <end position="87"/>
    </location>
</feature>
<dbReference type="GO" id="GO:0012505">
    <property type="term" value="C:endomembrane system"/>
    <property type="evidence" value="ECO:0007669"/>
    <property type="project" value="UniProtKB-SubCell"/>
</dbReference>
<evidence type="ECO:0000313" key="8">
    <source>
        <dbReference type="Proteomes" id="UP000824211"/>
    </source>
</evidence>
<evidence type="ECO:0000256" key="2">
    <source>
        <dbReference type="ARBA" id="ARBA00022448"/>
    </source>
</evidence>
<dbReference type="InterPro" id="IPR036259">
    <property type="entry name" value="MFS_trans_sf"/>
</dbReference>
<feature type="transmembrane region" description="Helical" evidence="6">
    <location>
        <begin position="277"/>
        <end position="297"/>
    </location>
</feature>
<sequence>MIQNDERRDDDSTQKMTGLEKRWVLYDVGNSAFTLLITTILPIYFNALAEAAGLTSAEYLAFWGYAASFVTVVVAVLGPTLGAVADLPGMKKKLFALCAAVGIAGCAVMGAVGHWVWFLGCFIIAKIGYSASLVFYDAMLPDVAAPERMDKVSSVGYAFGYAGSCIPFVLSLVLVLGYEGLGLTLSGAMLAAFLLNAGWWLCCTVPLLRRYRQKYSVPAGGRVTAGAFRRLGGTLREIRGNRQVFWFLIAFFLYIDGVYTIIDMATAYGQALGLDSTGLLLALLVTQIVAFPFALLFGWLAHRVDTAKLVSVCILAYVAIAAYAIFLRSQGQFWVLAVCVGMFQGGIQSLSRSYFGKIIPPERSGEYYGLLDICGKGAAFLGTFLVSALTQATGSTSAGVTVIAPLILLGFFAFRRAVHYARDCPPQSR</sequence>
<evidence type="ECO:0000256" key="6">
    <source>
        <dbReference type="SAM" id="Phobius"/>
    </source>
</evidence>
<dbReference type="InterPro" id="IPR050495">
    <property type="entry name" value="ATG22/LtaA_families"/>
</dbReference>
<keyword evidence="3 6" id="KW-0812">Transmembrane</keyword>
<evidence type="ECO:0000256" key="5">
    <source>
        <dbReference type="ARBA" id="ARBA00023136"/>
    </source>
</evidence>
<dbReference type="PANTHER" id="PTHR23519">
    <property type="entry name" value="AUTOPHAGY-RELATED PROTEIN 22"/>
    <property type="match status" value="1"/>
</dbReference>
<feature type="transmembrane region" description="Helical" evidence="6">
    <location>
        <begin position="157"/>
        <end position="178"/>
    </location>
</feature>
<evidence type="ECO:0000256" key="1">
    <source>
        <dbReference type="ARBA" id="ARBA00004127"/>
    </source>
</evidence>
<keyword evidence="4 6" id="KW-1133">Transmembrane helix</keyword>
<reference evidence="7" key="2">
    <citation type="submission" date="2021-04" db="EMBL/GenBank/DDBJ databases">
        <authorList>
            <person name="Gilroy R."/>
        </authorList>
    </citation>
    <scope>NUCLEOTIDE SEQUENCE</scope>
    <source>
        <strain evidence="7">ChiHjej9B8-13557</strain>
    </source>
</reference>